<name>A0AAV8VPJ3_9CUCU</name>
<evidence type="ECO:0000256" key="11">
    <source>
        <dbReference type="ARBA" id="ARBA00023033"/>
    </source>
</evidence>
<evidence type="ECO:0000256" key="9">
    <source>
        <dbReference type="ARBA" id="ARBA00023002"/>
    </source>
</evidence>
<evidence type="ECO:0000313" key="15">
    <source>
        <dbReference type="EMBL" id="KAJ8916089.1"/>
    </source>
</evidence>
<dbReference type="GO" id="GO:0004497">
    <property type="term" value="F:monooxygenase activity"/>
    <property type="evidence" value="ECO:0007669"/>
    <property type="project" value="UniProtKB-KW"/>
</dbReference>
<evidence type="ECO:0000256" key="14">
    <source>
        <dbReference type="RuleBase" id="RU000461"/>
    </source>
</evidence>
<dbReference type="Proteomes" id="UP001159042">
    <property type="component" value="Unassembled WGS sequence"/>
</dbReference>
<keyword evidence="7" id="KW-0256">Endoplasmic reticulum</keyword>
<keyword evidence="6 13" id="KW-0479">Metal-binding</keyword>
<evidence type="ECO:0000256" key="1">
    <source>
        <dbReference type="ARBA" id="ARBA00001971"/>
    </source>
</evidence>
<sequence length="478" mass="55102">MDMVIRFYNQHPHSRYSGIYQLSVPTLVVRDPDLIKQMTVKDFDHFTDHRTFIPEESDPLWGKNLFALKGERWREMRAILSPSFTSSKMRFMFGLMQESAETFVKHFLDKNEDVVTVELKDIFSRFTNDVIATTAFGIQVDSLGQPNNNFYLMGKEATDFNGFWKSMKFLGYQIFPKLYSLMKMRLFSEEVSNFFKKIIGDTIKLRKENGIIRPDMIHLLMQARKGQQIHEETGIIDTGFSVPEESDPAKSSKGNKSHGDISDIDITAQAMIFFFASFESVSSLMCFLSYELAVNSDVQDKLRKEIRNTLKECGGKLNYESLLKMKYMDMVVSEGLRKWPSALALDRVCTKPYTIQPASEERPLHLEEGTAVLFPTMGIHRDPQYYPDPERFDPERFSDENIGNIKPYTYFPFGLGPRSCIGSRFALLETKIIIFYVLNNFEIVPVEKSAIPVKLSKKHITIFAEDGFWFGLKRISSA</sequence>
<keyword evidence="11 14" id="KW-0503">Monooxygenase</keyword>
<dbReference type="GO" id="GO:0005506">
    <property type="term" value="F:iron ion binding"/>
    <property type="evidence" value="ECO:0007669"/>
    <property type="project" value="InterPro"/>
</dbReference>
<dbReference type="PRINTS" id="PR00385">
    <property type="entry name" value="P450"/>
</dbReference>
<comment type="cofactor">
    <cofactor evidence="1 13">
        <name>heme</name>
        <dbReference type="ChEBI" id="CHEBI:30413"/>
    </cofactor>
</comment>
<dbReference type="InterPro" id="IPR002402">
    <property type="entry name" value="Cyt_P450_E_grp-II"/>
</dbReference>
<dbReference type="InterPro" id="IPR017972">
    <property type="entry name" value="Cyt_P450_CS"/>
</dbReference>
<evidence type="ECO:0000256" key="4">
    <source>
        <dbReference type="ARBA" id="ARBA00010617"/>
    </source>
</evidence>
<keyword evidence="5 13" id="KW-0349">Heme</keyword>
<dbReference type="InterPro" id="IPR001128">
    <property type="entry name" value="Cyt_P450"/>
</dbReference>
<dbReference type="PANTHER" id="PTHR24292:SF54">
    <property type="entry name" value="CYP9F3-RELATED"/>
    <property type="match status" value="1"/>
</dbReference>
<keyword evidence="12" id="KW-0472">Membrane</keyword>
<dbReference type="EMBL" id="JANEYG010000045">
    <property type="protein sequence ID" value="KAJ8916089.1"/>
    <property type="molecule type" value="Genomic_DNA"/>
</dbReference>
<dbReference type="GO" id="GO:0020037">
    <property type="term" value="F:heme binding"/>
    <property type="evidence" value="ECO:0007669"/>
    <property type="project" value="InterPro"/>
</dbReference>
<protein>
    <recommendedName>
        <fullName evidence="17">Cytochrome P450</fullName>
    </recommendedName>
</protein>
<keyword evidence="16" id="KW-1185">Reference proteome</keyword>
<keyword evidence="9 14" id="KW-0560">Oxidoreductase</keyword>
<dbReference type="PROSITE" id="PS00086">
    <property type="entry name" value="CYTOCHROME_P450"/>
    <property type="match status" value="1"/>
</dbReference>
<evidence type="ECO:0000256" key="13">
    <source>
        <dbReference type="PIRSR" id="PIRSR602402-1"/>
    </source>
</evidence>
<evidence type="ECO:0000256" key="5">
    <source>
        <dbReference type="ARBA" id="ARBA00022617"/>
    </source>
</evidence>
<evidence type="ECO:0000313" key="16">
    <source>
        <dbReference type="Proteomes" id="UP001159042"/>
    </source>
</evidence>
<keyword evidence="10 13" id="KW-0408">Iron</keyword>
<dbReference type="InterPro" id="IPR036396">
    <property type="entry name" value="Cyt_P450_sf"/>
</dbReference>
<evidence type="ECO:0000256" key="7">
    <source>
        <dbReference type="ARBA" id="ARBA00022824"/>
    </source>
</evidence>
<accession>A0AAV8VPJ3</accession>
<keyword evidence="8" id="KW-0492">Microsome</keyword>
<gene>
    <name evidence="15" type="ORF">NQ315_004455</name>
</gene>
<evidence type="ECO:0000256" key="8">
    <source>
        <dbReference type="ARBA" id="ARBA00022848"/>
    </source>
</evidence>
<reference evidence="15 16" key="1">
    <citation type="journal article" date="2023" name="Insect Mol. Biol.">
        <title>Genome sequencing provides insights into the evolution of gene families encoding plant cell wall-degrading enzymes in longhorned beetles.</title>
        <authorList>
            <person name="Shin N.R."/>
            <person name="Okamura Y."/>
            <person name="Kirsch R."/>
            <person name="Pauchet Y."/>
        </authorList>
    </citation>
    <scope>NUCLEOTIDE SEQUENCE [LARGE SCALE GENOMIC DNA]</scope>
    <source>
        <strain evidence="15">EAD_L_NR</strain>
    </source>
</reference>
<evidence type="ECO:0000256" key="12">
    <source>
        <dbReference type="ARBA" id="ARBA00023136"/>
    </source>
</evidence>
<dbReference type="PANTHER" id="PTHR24292">
    <property type="entry name" value="CYTOCHROME P450"/>
    <property type="match status" value="1"/>
</dbReference>
<dbReference type="GO" id="GO:0005789">
    <property type="term" value="C:endoplasmic reticulum membrane"/>
    <property type="evidence" value="ECO:0007669"/>
    <property type="project" value="UniProtKB-SubCell"/>
</dbReference>
<dbReference type="SUPFAM" id="SSF48264">
    <property type="entry name" value="Cytochrome P450"/>
    <property type="match status" value="1"/>
</dbReference>
<evidence type="ECO:0008006" key="17">
    <source>
        <dbReference type="Google" id="ProtNLM"/>
    </source>
</evidence>
<dbReference type="Pfam" id="PF00067">
    <property type="entry name" value="p450"/>
    <property type="match status" value="1"/>
</dbReference>
<dbReference type="GO" id="GO:0016705">
    <property type="term" value="F:oxidoreductase activity, acting on paired donors, with incorporation or reduction of molecular oxygen"/>
    <property type="evidence" value="ECO:0007669"/>
    <property type="project" value="InterPro"/>
</dbReference>
<dbReference type="Gene3D" id="1.10.630.10">
    <property type="entry name" value="Cytochrome P450"/>
    <property type="match status" value="1"/>
</dbReference>
<dbReference type="AlphaFoldDB" id="A0AAV8VPJ3"/>
<evidence type="ECO:0000256" key="2">
    <source>
        <dbReference type="ARBA" id="ARBA00004174"/>
    </source>
</evidence>
<evidence type="ECO:0000256" key="3">
    <source>
        <dbReference type="ARBA" id="ARBA00004406"/>
    </source>
</evidence>
<dbReference type="CDD" id="cd11056">
    <property type="entry name" value="CYP6-like"/>
    <property type="match status" value="1"/>
</dbReference>
<feature type="binding site" description="axial binding residue" evidence="13">
    <location>
        <position position="420"/>
    </location>
    <ligand>
        <name>heme</name>
        <dbReference type="ChEBI" id="CHEBI:30413"/>
    </ligand>
    <ligandPart>
        <name>Fe</name>
        <dbReference type="ChEBI" id="CHEBI:18248"/>
    </ligandPart>
</feature>
<comment type="subcellular location">
    <subcellularLocation>
        <location evidence="3">Endoplasmic reticulum membrane</location>
        <topology evidence="3">Peripheral membrane protein</topology>
    </subcellularLocation>
    <subcellularLocation>
        <location evidence="2">Microsome membrane</location>
        <topology evidence="2">Peripheral membrane protein</topology>
    </subcellularLocation>
</comment>
<comment type="caution">
    <text evidence="15">The sequence shown here is derived from an EMBL/GenBank/DDBJ whole genome shotgun (WGS) entry which is preliminary data.</text>
</comment>
<proteinExistence type="inferred from homology"/>
<organism evidence="15 16">
    <name type="scientific">Exocentrus adspersus</name>
    <dbReference type="NCBI Taxonomy" id="1586481"/>
    <lineage>
        <taxon>Eukaryota</taxon>
        <taxon>Metazoa</taxon>
        <taxon>Ecdysozoa</taxon>
        <taxon>Arthropoda</taxon>
        <taxon>Hexapoda</taxon>
        <taxon>Insecta</taxon>
        <taxon>Pterygota</taxon>
        <taxon>Neoptera</taxon>
        <taxon>Endopterygota</taxon>
        <taxon>Coleoptera</taxon>
        <taxon>Polyphaga</taxon>
        <taxon>Cucujiformia</taxon>
        <taxon>Chrysomeloidea</taxon>
        <taxon>Cerambycidae</taxon>
        <taxon>Lamiinae</taxon>
        <taxon>Acanthocinini</taxon>
        <taxon>Exocentrus</taxon>
    </lineage>
</organism>
<dbReference type="PRINTS" id="PR00464">
    <property type="entry name" value="EP450II"/>
</dbReference>
<comment type="similarity">
    <text evidence="4 14">Belongs to the cytochrome P450 family.</text>
</comment>
<evidence type="ECO:0000256" key="6">
    <source>
        <dbReference type="ARBA" id="ARBA00022723"/>
    </source>
</evidence>
<dbReference type="InterPro" id="IPR050476">
    <property type="entry name" value="Insect_CytP450_Detox"/>
</dbReference>
<dbReference type="FunFam" id="1.10.630.10:FF:000042">
    <property type="entry name" value="Cytochrome P450"/>
    <property type="match status" value="1"/>
</dbReference>
<evidence type="ECO:0000256" key="10">
    <source>
        <dbReference type="ARBA" id="ARBA00023004"/>
    </source>
</evidence>